<evidence type="ECO:0000256" key="7">
    <source>
        <dbReference type="ARBA" id="ARBA00023004"/>
    </source>
</evidence>
<evidence type="ECO:0000256" key="4">
    <source>
        <dbReference type="ARBA" id="ARBA00022691"/>
    </source>
</evidence>
<keyword evidence="7" id="KW-0408">Iron</keyword>
<dbReference type="SFLD" id="SFLDG01383">
    <property type="entry name" value="cyclic_pyranopterin_phosphate"/>
    <property type="match status" value="1"/>
</dbReference>
<dbReference type="InterPro" id="IPR000385">
    <property type="entry name" value="MoaA_NifB_PqqE_Fe-S-bd_CS"/>
</dbReference>
<evidence type="ECO:0000256" key="8">
    <source>
        <dbReference type="ARBA" id="ARBA00023014"/>
    </source>
</evidence>
<dbReference type="InterPro" id="IPR006638">
    <property type="entry name" value="Elp3/MiaA/NifB-like_rSAM"/>
</dbReference>
<dbReference type="InterPro" id="IPR013483">
    <property type="entry name" value="MoaA"/>
</dbReference>
<dbReference type="GO" id="GO:0051539">
    <property type="term" value="F:4 iron, 4 sulfur cluster binding"/>
    <property type="evidence" value="ECO:0007669"/>
    <property type="project" value="UniProtKB-KW"/>
</dbReference>
<dbReference type="AlphaFoldDB" id="A0A222FI43"/>
<comment type="cofactor">
    <cofactor evidence="1">
        <name>[4Fe-4S] cluster</name>
        <dbReference type="ChEBI" id="CHEBI:49883"/>
    </cofactor>
</comment>
<dbReference type="GO" id="GO:0061798">
    <property type="term" value="F:GTP 3',8'-cyclase activity"/>
    <property type="evidence" value="ECO:0007669"/>
    <property type="project" value="UniProtKB-EC"/>
</dbReference>
<evidence type="ECO:0000256" key="5">
    <source>
        <dbReference type="ARBA" id="ARBA00022723"/>
    </source>
</evidence>
<dbReference type="NCBIfam" id="TIGR02666">
    <property type="entry name" value="moaA"/>
    <property type="match status" value="1"/>
</dbReference>
<dbReference type="Pfam" id="PF04055">
    <property type="entry name" value="Radical_SAM"/>
    <property type="match status" value="1"/>
</dbReference>
<evidence type="ECO:0000256" key="9">
    <source>
        <dbReference type="ARBA" id="ARBA00023134"/>
    </source>
</evidence>
<dbReference type="UniPathway" id="UPA00344"/>
<dbReference type="SMART" id="SM00729">
    <property type="entry name" value="Elp3"/>
    <property type="match status" value="1"/>
</dbReference>
<dbReference type="EMBL" id="CP022530">
    <property type="protein sequence ID" value="ASP38154.1"/>
    <property type="molecule type" value="Genomic_DNA"/>
</dbReference>
<dbReference type="GO" id="GO:0006777">
    <property type="term" value="P:Mo-molybdopterin cofactor biosynthetic process"/>
    <property type="evidence" value="ECO:0007669"/>
    <property type="project" value="UniProtKB-KW"/>
</dbReference>
<dbReference type="PANTHER" id="PTHR22960:SF28">
    <property type="entry name" value="GTP 3',8-CYCLASE"/>
    <property type="match status" value="1"/>
</dbReference>
<dbReference type="CDD" id="cd01335">
    <property type="entry name" value="Radical_SAM"/>
    <property type="match status" value="1"/>
</dbReference>
<evidence type="ECO:0000256" key="12">
    <source>
        <dbReference type="ARBA" id="ARBA00048697"/>
    </source>
</evidence>
<feature type="domain" description="Radical SAM core" evidence="13">
    <location>
        <begin position="14"/>
        <end position="236"/>
    </location>
</feature>
<accession>A0A222FI43</accession>
<keyword evidence="5" id="KW-0479">Metal-binding</keyword>
<dbReference type="InterPro" id="IPR040064">
    <property type="entry name" value="MoaA-like"/>
</dbReference>
<dbReference type="SFLD" id="SFLDG01067">
    <property type="entry name" value="SPASM/twitch_domain_containing"/>
    <property type="match status" value="1"/>
</dbReference>
<keyword evidence="9" id="KW-0342">GTP-binding</keyword>
<keyword evidence="6" id="KW-0547">Nucleotide-binding</keyword>
<dbReference type="InterPro" id="IPR013785">
    <property type="entry name" value="Aldolase_TIM"/>
</dbReference>
<dbReference type="InterPro" id="IPR058240">
    <property type="entry name" value="rSAM_sf"/>
</dbReference>
<dbReference type="KEGG" id="bsan:CHH28_05395"/>
<evidence type="ECO:0000256" key="1">
    <source>
        <dbReference type="ARBA" id="ARBA00001966"/>
    </source>
</evidence>
<dbReference type="SFLD" id="SFLDG01386">
    <property type="entry name" value="main_SPASM_domain-containing"/>
    <property type="match status" value="1"/>
</dbReference>
<evidence type="ECO:0000256" key="3">
    <source>
        <dbReference type="ARBA" id="ARBA00022485"/>
    </source>
</evidence>
<sequence>MSLQPIPLQPLHDNHGRQFSYLRLSITDVCNFRCHYCLPNGYQGDGEPQPLSLAEIDQIVQAFAATGTRKVRITGGEPVLRRDLVEILRQVKRTQGIESVALTTNGYKLLEHIDAWYEVGLDQLNVSIDSLDPRAFQAITGHDRLQQILAGIDRGLQLGLPIKVNAVLLADQPQQLSEFLHWVKRTPVTLRFIELMETGGQPDYFARHHVSGESIKQQLLQQGWQPLTRGPHAGPAQEFAHPDYQGNIGLIMPYSRHFCSSCNRLRISAAGKLHLCLFGEHGHDLRPLMRAEHQLELQQRLRELLQLKAASHDLHQGNTGAIKHFAMIGG</sequence>
<organism evidence="14 15">
    <name type="scientific">Bacterioplanes sanyensis</name>
    <dbReference type="NCBI Taxonomy" id="1249553"/>
    <lineage>
        <taxon>Bacteria</taxon>
        <taxon>Pseudomonadati</taxon>
        <taxon>Pseudomonadota</taxon>
        <taxon>Gammaproteobacteria</taxon>
        <taxon>Oceanospirillales</taxon>
        <taxon>Oceanospirillaceae</taxon>
        <taxon>Bacterioplanes</taxon>
    </lineage>
</organism>
<dbReference type="EC" id="4.1.99.22" evidence="2"/>
<dbReference type="GO" id="GO:0061799">
    <property type="term" value="F:cyclic pyranopterin monophosphate synthase activity"/>
    <property type="evidence" value="ECO:0007669"/>
    <property type="project" value="TreeGrafter"/>
</dbReference>
<evidence type="ECO:0000256" key="11">
    <source>
        <dbReference type="ARBA" id="ARBA00023239"/>
    </source>
</evidence>
<dbReference type="InterPro" id="IPR050105">
    <property type="entry name" value="MoCo_biosynth_MoaA/MoaC"/>
</dbReference>
<comment type="catalytic activity">
    <reaction evidence="12">
        <text>GTP + AH2 + S-adenosyl-L-methionine = (8S)-3',8-cyclo-7,8-dihydroguanosine 5'-triphosphate + 5'-deoxyadenosine + L-methionine + A + H(+)</text>
        <dbReference type="Rhea" id="RHEA:49576"/>
        <dbReference type="ChEBI" id="CHEBI:13193"/>
        <dbReference type="ChEBI" id="CHEBI:15378"/>
        <dbReference type="ChEBI" id="CHEBI:17319"/>
        <dbReference type="ChEBI" id="CHEBI:17499"/>
        <dbReference type="ChEBI" id="CHEBI:37565"/>
        <dbReference type="ChEBI" id="CHEBI:57844"/>
        <dbReference type="ChEBI" id="CHEBI:59789"/>
        <dbReference type="ChEBI" id="CHEBI:131766"/>
        <dbReference type="EC" id="4.1.99.22"/>
    </reaction>
</comment>
<dbReference type="Proteomes" id="UP000202440">
    <property type="component" value="Chromosome"/>
</dbReference>
<evidence type="ECO:0000256" key="10">
    <source>
        <dbReference type="ARBA" id="ARBA00023150"/>
    </source>
</evidence>
<evidence type="ECO:0000313" key="15">
    <source>
        <dbReference type="Proteomes" id="UP000202440"/>
    </source>
</evidence>
<dbReference type="PROSITE" id="PS01305">
    <property type="entry name" value="MOAA_NIFB_PQQE"/>
    <property type="match status" value="1"/>
</dbReference>
<proteinExistence type="predicted"/>
<dbReference type="PROSITE" id="PS51918">
    <property type="entry name" value="RADICAL_SAM"/>
    <property type="match status" value="1"/>
</dbReference>
<keyword evidence="10" id="KW-0501">Molybdenum cofactor biosynthesis</keyword>
<dbReference type="Gene3D" id="3.20.20.70">
    <property type="entry name" value="Aldolase class I"/>
    <property type="match status" value="1"/>
</dbReference>
<dbReference type="InterPro" id="IPR007197">
    <property type="entry name" value="rSAM"/>
</dbReference>
<evidence type="ECO:0000313" key="14">
    <source>
        <dbReference type="EMBL" id="ASP38154.1"/>
    </source>
</evidence>
<name>A0A222FI43_9GAMM</name>
<gene>
    <name evidence="14" type="ORF">CHH28_05395</name>
</gene>
<evidence type="ECO:0000256" key="6">
    <source>
        <dbReference type="ARBA" id="ARBA00022741"/>
    </source>
</evidence>
<keyword evidence="8" id="KW-0411">Iron-sulfur</keyword>
<dbReference type="CDD" id="cd21117">
    <property type="entry name" value="Twitch_MoaA"/>
    <property type="match status" value="1"/>
</dbReference>
<dbReference type="SUPFAM" id="SSF102114">
    <property type="entry name" value="Radical SAM enzymes"/>
    <property type="match status" value="1"/>
</dbReference>
<evidence type="ECO:0000259" key="13">
    <source>
        <dbReference type="PROSITE" id="PS51918"/>
    </source>
</evidence>
<protein>
    <recommendedName>
        <fullName evidence="2">GTP 3',8-cyclase</fullName>
        <ecNumber evidence="2">4.1.99.22</ecNumber>
    </recommendedName>
</protein>
<dbReference type="OrthoDB" id="9763993at2"/>
<reference evidence="14 15" key="1">
    <citation type="submission" date="2017-07" db="EMBL/GenBank/DDBJ databases">
        <title>Annotated genome sequence of Bacterioplanes sanyensis isolated from Red Sea.</title>
        <authorList>
            <person name="Rehman Z.U."/>
        </authorList>
    </citation>
    <scope>NUCLEOTIDE SEQUENCE [LARGE SCALE GENOMIC DNA]</scope>
    <source>
        <strain evidence="14 15">NV9</strain>
    </source>
</reference>
<dbReference type="GO" id="GO:0005525">
    <property type="term" value="F:GTP binding"/>
    <property type="evidence" value="ECO:0007669"/>
    <property type="project" value="UniProtKB-KW"/>
</dbReference>
<keyword evidence="4" id="KW-0949">S-adenosyl-L-methionine</keyword>
<evidence type="ECO:0000256" key="2">
    <source>
        <dbReference type="ARBA" id="ARBA00012167"/>
    </source>
</evidence>
<keyword evidence="15" id="KW-1185">Reference proteome</keyword>
<keyword evidence="3" id="KW-0004">4Fe-4S</keyword>
<dbReference type="SFLD" id="SFLDS00029">
    <property type="entry name" value="Radical_SAM"/>
    <property type="match status" value="1"/>
</dbReference>
<dbReference type="Pfam" id="PF06463">
    <property type="entry name" value="Mob_synth_C"/>
    <property type="match status" value="1"/>
</dbReference>
<dbReference type="PANTHER" id="PTHR22960">
    <property type="entry name" value="MOLYBDOPTERIN COFACTOR SYNTHESIS PROTEIN A"/>
    <property type="match status" value="1"/>
</dbReference>
<keyword evidence="11" id="KW-0456">Lyase</keyword>
<dbReference type="InterPro" id="IPR010505">
    <property type="entry name" value="MoaA_twitch"/>
</dbReference>
<dbReference type="GO" id="GO:0046872">
    <property type="term" value="F:metal ion binding"/>
    <property type="evidence" value="ECO:0007669"/>
    <property type="project" value="UniProtKB-KW"/>
</dbReference>